<dbReference type="AlphaFoldDB" id="A0A3Q2P6Y8"/>
<accession>A0A3Q2P6Y8</accession>
<name>A0A3Q2P6Y8_FUNHE</name>
<evidence type="ECO:0000313" key="2">
    <source>
        <dbReference type="Proteomes" id="UP000265000"/>
    </source>
</evidence>
<sequence length="293" mass="33469">MVVLSCSSPRCPKPSSDIHLLLSILQNFRRCRCSARSPPQEKTFLHLKFLATQKLWTKTSGPPLYVRWKTTSGPPLYVGWTKTSGPPLYVGWTKTSGPPLHVRWTKTSGPPLYVRWTKTSGPPLYVRWKTTSGPPLYVSWKKTSGPPLFVRWTKTSGPPLYVRWTKTSGPPVYVRWKKTSGPPLHVRWTETSGPPLYVGWRMQQDVGHLLASCLQHRVFVAVCWAVRTRAAHRLDRVIRRTGSVAGFRLKRRPDRGLILQRGAKLRPEVRAAPLQLIYSDNSKKFSVRRRLSK</sequence>
<organism evidence="1 2">
    <name type="scientific">Fundulus heteroclitus</name>
    <name type="common">Killifish</name>
    <name type="synonym">Mummichog</name>
    <dbReference type="NCBI Taxonomy" id="8078"/>
    <lineage>
        <taxon>Eukaryota</taxon>
        <taxon>Metazoa</taxon>
        <taxon>Chordata</taxon>
        <taxon>Craniata</taxon>
        <taxon>Vertebrata</taxon>
        <taxon>Euteleostomi</taxon>
        <taxon>Actinopterygii</taxon>
        <taxon>Neopterygii</taxon>
        <taxon>Teleostei</taxon>
        <taxon>Neoteleostei</taxon>
        <taxon>Acanthomorphata</taxon>
        <taxon>Ovalentaria</taxon>
        <taxon>Atherinomorphae</taxon>
        <taxon>Cyprinodontiformes</taxon>
        <taxon>Fundulidae</taxon>
        <taxon>Fundulus</taxon>
    </lineage>
</organism>
<dbReference type="GeneTree" id="ENSGT00940000180128"/>
<protein>
    <submittedName>
        <fullName evidence="1">Uncharacterized protein</fullName>
    </submittedName>
</protein>
<reference evidence="1" key="1">
    <citation type="submission" date="2025-08" db="UniProtKB">
        <authorList>
            <consortium name="Ensembl"/>
        </authorList>
    </citation>
    <scope>IDENTIFICATION</scope>
</reference>
<reference evidence="1" key="2">
    <citation type="submission" date="2025-09" db="UniProtKB">
        <authorList>
            <consortium name="Ensembl"/>
        </authorList>
    </citation>
    <scope>IDENTIFICATION</scope>
</reference>
<proteinExistence type="predicted"/>
<keyword evidence="2" id="KW-1185">Reference proteome</keyword>
<evidence type="ECO:0000313" key="1">
    <source>
        <dbReference type="Ensembl" id="ENSFHEP00000008104.1"/>
    </source>
</evidence>
<dbReference type="Proteomes" id="UP000265000">
    <property type="component" value="Unplaced"/>
</dbReference>
<dbReference type="Ensembl" id="ENSFHET00000002698.1">
    <property type="protein sequence ID" value="ENSFHEP00000008104.1"/>
    <property type="gene ID" value="ENSFHEG00000009296.1"/>
</dbReference>